<feature type="domain" description="HMG box" evidence="8">
    <location>
        <begin position="161"/>
        <end position="229"/>
    </location>
</feature>
<protein>
    <recommendedName>
        <fullName evidence="8">HMG box domain-containing protein</fullName>
    </recommendedName>
</protein>
<dbReference type="EMBL" id="MU005964">
    <property type="protein sequence ID" value="KAF2862829.1"/>
    <property type="molecule type" value="Genomic_DNA"/>
</dbReference>
<organism evidence="9 10">
    <name type="scientific">Piedraia hortae CBS 480.64</name>
    <dbReference type="NCBI Taxonomy" id="1314780"/>
    <lineage>
        <taxon>Eukaryota</taxon>
        <taxon>Fungi</taxon>
        <taxon>Dikarya</taxon>
        <taxon>Ascomycota</taxon>
        <taxon>Pezizomycotina</taxon>
        <taxon>Dothideomycetes</taxon>
        <taxon>Dothideomycetidae</taxon>
        <taxon>Capnodiales</taxon>
        <taxon>Piedraiaceae</taxon>
        <taxon>Piedraia</taxon>
    </lineage>
</organism>
<feature type="compositionally biased region" description="Low complexity" evidence="7">
    <location>
        <begin position="83"/>
        <end position="101"/>
    </location>
</feature>
<dbReference type="GO" id="GO:0005634">
    <property type="term" value="C:nucleus"/>
    <property type="evidence" value="ECO:0007669"/>
    <property type="project" value="UniProtKB-SubCell"/>
</dbReference>
<dbReference type="PANTHER" id="PTHR45803:SF5">
    <property type="entry name" value="SOX100B"/>
    <property type="match status" value="1"/>
</dbReference>
<feature type="region of interest" description="Disordered" evidence="7">
    <location>
        <begin position="389"/>
        <end position="410"/>
    </location>
</feature>
<sequence length="514" mass="57459">MTSSVAVHPGLSPEEDYGLDPVAQFNIAVTSTEHYPGFAEDTKGLGIYLQGSHTHYLEDHKYTHQPPTPRSNTADDGVRTRSGRSTRGGRLNSPLSSLSKSPAPPKSRKEKKSVKSNAPKIDQPLSVLTKGMSVPLKDMDAWVNRPVETRRQEVEKRNGYVARPMNSFMLYRSAYAERTKAWCTQNNHQIVSRVAGESWPMEPQEVRDQFSEWARIERANHAAAHPEYKFSPSKPANKKRKSDFFEDEEALSDLDGDPDNEWRGGRSVRQRRSAPRQQETVSINQTFGFDSNPYYTRQSPMYDQSLYNYANASMQSTIAFDAHGMPYNPHTGAYYRQTHFQQAQYTQGLRVPTPASVVNGCISQKEPSIGGYGLPGQQPQISADQVFSLSRTTSPQQQYGHYDHSLSQPQPSYPRSIPYQHLSLPTTEAYTEHQAYLQAASQPRTEIDPSLEAELAPNVHAGEAGTSNNFFNGSVLGDLHNNNDNQDHDDGALEFLQDPSDGALLPPWATNEVV</sequence>
<evidence type="ECO:0000256" key="2">
    <source>
        <dbReference type="ARBA" id="ARBA00023015"/>
    </source>
</evidence>
<evidence type="ECO:0000313" key="9">
    <source>
        <dbReference type="EMBL" id="KAF2862829.1"/>
    </source>
</evidence>
<feature type="compositionally biased region" description="Acidic residues" evidence="7">
    <location>
        <begin position="245"/>
        <end position="259"/>
    </location>
</feature>
<dbReference type="GO" id="GO:0000978">
    <property type="term" value="F:RNA polymerase II cis-regulatory region sequence-specific DNA binding"/>
    <property type="evidence" value="ECO:0007669"/>
    <property type="project" value="TreeGrafter"/>
</dbReference>
<accession>A0A6A7C6Z3</accession>
<evidence type="ECO:0000256" key="1">
    <source>
        <dbReference type="ARBA" id="ARBA00004123"/>
    </source>
</evidence>
<dbReference type="InterPro" id="IPR036910">
    <property type="entry name" value="HMG_box_dom_sf"/>
</dbReference>
<keyword evidence="2" id="KW-0805">Transcription regulation</keyword>
<reference evidence="9" key="1">
    <citation type="journal article" date="2020" name="Stud. Mycol.">
        <title>101 Dothideomycetes genomes: a test case for predicting lifestyles and emergence of pathogens.</title>
        <authorList>
            <person name="Haridas S."/>
            <person name="Albert R."/>
            <person name="Binder M."/>
            <person name="Bloem J."/>
            <person name="Labutti K."/>
            <person name="Salamov A."/>
            <person name="Andreopoulos B."/>
            <person name="Baker S."/>
            <person name="Barry K."/>
            <person name="Bills G."/>
            <person name="Bluhm B."/>
            <person name="Cannon C."/>
            <person name="Castanera R."/>
            <person name="Culley D."/>
            <person name="Daum C."/>
            <person name="Ezra D."/>
            <person name="Gonzalez J."/>
            <person name="Henrissat B."/>
            <person name="Kuo A."/>
            <person name="Liang C."/>
            <person name="Lipzen A."/>
            <person name="Lutzoni F."/>
            <person name="Magnuson J."/>
            <person name="Mondo S."/>
            <person name="Nolan M."/>
            <person name="Ohm R."/>
            <person name="Pangilinan J."/>
            <person name="Park H.-J."/>
            <person name="Ramirez L."/>
            <person name="Alfaro M."/>
            <person name="Sun H."/>
            <person name="Tritt A."/>
            <person name="Yoshinaga Y."/>
            <person name="Zwiers L.-H."/>
            <person name="Turgeon B."/>
            <person name="Goodwin S."/>
            <person name="Spatafora J."/>
            <person name="Crous P."/>
            <person name="Grigoriev I."/>
        </authorList>
    </citation>
    <scope>NUCLEOTIDE SEQUENCE</scope>
    <source>
        <strain evidence="9">CBS 480.64</strain>
    </source>
</reference>
<feature type="compositionally biased region" description="Polar residues" evidence="7">
    <location>
        <begin position="275"/>
        <end position="289"/>
    </location>
</feature>
<evidence type="ECO:0000256" key="4">
    <source>
        <dbReference type="ARBA" id="ARBA00023163"/>
    </source>
</evidence>
<keyword evidence="3 6" id="KW-0238">DNA-binding</keyword>
<comment type="subcellular location">
    <subcellularLocation>
        <location evidence="1">Nucleus</location>
    </subcellularLocation>
</comment>
<dbReference type="GO" id="GO:0000981">
    <property type="term" value="F:DNA-binding transcription factor activity, RNA polymerase II-specific"/>
    <property type="evidence" value="ECO:0007669"/>
    <property type="project" value="TreeGrafter"/>
</dbReference>
<evidence type="ECO:0000313" key="10">
    <source>
        <dbReference type="Proteomes" id="UP000799421"/>
    </source>
</evidence>
<evidence type="ECO:0000256" key="3">
    <source>
        <dbReference type="ARBA" id="ARBA00023125"/>
    </source>
</evidence>
<gene>
    <name evidence="9" type="ORF">K470DRAFT_212051</name>
</gene>
<dbReference type="PANTHER" id="PTHR45803">
    <property type="entry name" value="SOX100B"/>
    <property type="match status" value="1"/>
</dbReference>
<proteinExistence type="predicted"/>
<feature type="region of interest" description="Disordered" evidence="7">
    <location>
        <begin position="59"/>
        <end position="129"/>
    </location>
</feature>
<evidence type="ECO:0000259" key="8">
    <source>
        <dbReference type="PROSITE" id="PS50118"/>
    </source>
</evidence>
<dbReference type="Gene3D" id="1.10.30.10">
    <property type="entry name" value="High mobility group box domain"/>
    <property type="match status" value="1"/>
</dbReference>
<keyword evidence="5 6" id="KW-0539">Nucleus</keyword>
<feature type="region of interest" description="Disordered" evidence="7">
    <location>
        <begin position="224"/>
        <end position="289"/>
    </location>
</feature>
<dbReference type="InterPro" id="IPR050917">
    <property type="entry name" value="SOX_TF"/>
</dbReference>
<dbReference type="PROSITE" id="PS50118">
    <property type="entry name" value="HMG_BOX_2"/>
    <property type="match status" value="1"/>
</dbReference>
<keyword evidence="4" id="KW-0804">Transcription</keyword>
<name>A0A6A7C6Z3_9PEZI</name>
<dbReference type="CDD" id="cd01389">
    <property type="entry name" value="HMG-box_ROX1-like"/>
    <property type="match status" value="1"/>
</dbReference>
<dbReference type="Pfam" id="PF00505">
    <property type="entry name" value="HMG_box"/>
    <property type="match status" value="1"/>
</dbReference>
<keyword evidence="10" id="KW-1185">Reference proteome</keyword>
<evidence type="ECO:0000256" key="6">
    <source>
        <dbReference type="PROSITE-ProRule" id="PRU00267"/>
    </source>
</evidence>
<dbReference type="InterPro" id="IPR009071">
    <property type="entry name" value="HMG_box_dom"/>
</dbReference>
<evidence type="ECO:0000256" key="7">
    <source>
        <dbReference type="SAM" id="MobiDB-lite"/>
    </source>
</evidence>
<dbReference type="AlphaFoldDB" id="A0A6A7C6Z3"/>
<feature type="DNA-binding region" description="HMG box" evidence="6">
    <location>
        <begin position="161"/>
        <end position="229"/>
    </location>
</feature>
<dbReference type="Proteomes" id="UP000799421">
    <property type="component" value="Unassembled WGS sequence"/>
</dbReference>
<dbReference type="OrthoDB" id="2307332at2759"/>
<dbReference type="SUPFAM" id="SSF47095">
    <property type="entry name" value="HMG-box"/>
    <property type="match status" value="1"/>
</dbReference>
<evidence type="ECO:0000256" key="5">
    <source>
        <dbReference type="ARBA" id="ARBA00023242"/>
    </source>
</evidence>